<gene>
    <name evidence="1" type="ORF">PBS003_LOCUS2130</name>
</gene>
<dbReference type="AlphaFoldDB" id="A0AAU9KPP1"/>
<protein>
    <submittedName>
        <fullName evidence="1">Uncharacterized protein</fullName>
    </submittedName>
</protein>
<organism evidence="1 2">
    <name type="scientific">Peronospora belbahrii</name>
    <dbReference type="NCBI Taxonomy" id="622444"/>
    <lineage>
        <taxon>Eukaryota</taxon>
        <taxon>Sar</taxon>
        <taxon>Stramenopiles</taxon>
        <taxon>Oomycota</taxon>
        <taxon>Peronosporomycetes</taxon>
        <taxon>Peronosporales</taxon>
        <taxon>Peronosporaceae</taxon>
        <taxon>Peronospora</taxon>
    </lineage>
</organism>
<accession>A0AAU9KPP1</accession>
<evidence type="ECO:0000313" key="1">
    <source>
        <dbReference type="EMBL" id="CAH0475310.1"/>
    </source>
</evidence>
<name>A0AAU9KPP1_9STRA</name>
<proteinExistence type="predicted"/>
<dbReference type="EMBL" id="CAKKTJ010000124">
    <property type="protein sequence ID" value="CAH0475310.1"/>
    <property type="molecule type" value="Genomic_DNA"/>
</dbReference>
<sequence>MHERLSRARTETLFTTRALRRYEDERNKECVVGAKSYFVTTLTGLGRIYLSSLPLSVWLGNGVPKPLQCAIGGMIFPFITSDGGSDQDNNFGAPDEASWVATDGNSGEDVGAVSVSNDWCTTNDDIMGLPEASKATKATR</sequence>
<dbReference type="Proteomes" id="UP001160483">
    <property type="component" value="Unassembled WGS sequence"/>
</dbReference>
<evidence type="ECO:0000313" key="2">
    <source>
        <dbReference type="Proteomes" id="UP001160483"/>
    </source>
</evidence>
<reference evidence="1" key="1">
    <citation type="submission" date="2021-11" db="EMBL/GenBank/DDBJ databases">
        <authorList>
            <person name="Islam A."/>
            <person name="Islam S."/>
            <person name="Flora M.S."/>
            <person name="Rahman M."/>
            <person name="Ziaur R.M."/>
            <person name="Epstein J.H."/>
            <person name="Hassan M."/>
            <person name="Klassen M."/>
            <person name="Woodard K."/>
            <person name="Webb A."/>
            <person name="Webby R.J."/>
            <person name="El Zowalaty M.E."/>
        </authorList>
    </citation>
    <scope>NUCLEOTIDE SEQUENCE</scope>
    <source>
        <strain evidence="1">Pbs3</strain>
    </source>
</reference>
<comment type="caution">
    <text evidence="1">The sequence shown here is derived from an EMBL/GenBank/DDBJ whole genome shotgun (WGS) entry which is preliminary data.</text>
</comment>